<dbReference type="EMBL" id="OY731403">
    <property type="protein sequence ID" value="CAJ1961272.1"/>
    <property type="molecule type" value="Genomic_DNA"/>
</dbReference>
<organism evidence="1 2">
    <name type="scientific">Sphenostylis stenocarpa</name>
    <dbReference type="NCBI Taxonomy" id="92480"/>
    <lineage>
        <taxon>Eukaryota</taxon>
        <taxon>Viridiplantae</taxon>
        <taxon>Streptophyta</taxon>
        <taxon>Embryophyta</taxon>
        <taxon>Tracheophyta</taxon>
        <taxon>Spermatophyta</taxon>
        <taxon>Magnoliopsida</taxon>
        <taxon>eudicotyledons</taxon>
        <taxon>Gunneridae</taxon>
        <taxon>Pentapetalae</taxon>
        <taxon>rosids</taxon>
        <taxon>fabids</taxon>
        <taxon>Fabales</taxon>
        <taxon>Fabaceae</taxon>
        <taxon>Papilionoideae</taxon>
        <taxon>50 kb inversion clade</taxon>
        <taxon>NPAAA clade</taxon>
        <taxon>indigoferoid/millettioid clade</taxon>
        <taxon>Phaseoleae</taxon>
        <taxon>Sphenostylis</taxon>
    </lineage>
</organism>
<reference evidence="1" key="1">
    <citation type="submission" date="2023-10" db="EMBL/GenBank/DDBJ databases">
        <authorList>
            <person name="Domelevo Entfellner J.-B."/>
        </authorList>
    </citation>
    <scope>NUCLEOTIDE SEQUENCE</scope>
</reference>
<dbReference type="Gramene" id="rna-AYBTSS11_LOCUS18644">
    <property type="protein sequence ID" value="CAJ1961272.1"/>
    <property type="gene ID" value="gene-AYBTSS11_LOCUS18644"/>
</dbReference>
<evidence type="ECO:0000313" key="1">
    <source>
        <dbReference type="EMBL" id="CAJ1961272.1"/>
    </source>
</evidence>
<proteinExistence type="predicted"/>
<evidence type="ECO:0000313" key="2">
    <source>
        <dbReference type="Proteomes" id="UP001189624"/>
    </source>
</evidence>
<accession>A0AA86SZP7</accession>
<protein>
    <submittedName>
        <fullName evidence="1">Uncharacterized protein</fullName>
    </submittedName>
</protein>
<keyword evidence="2" id="KW-1185">Reference proteome</keyword>
<dbReference type="Proteomes" id="UP001189624">
    <property type="component" value="Chromosome 6"/>
</dbReference>
<sequence length="123" mass="14035">MQKNLRSCFHVLSRRFHKDETTREALLTHPRGLKGSAHRIKKYHSQRLKRTYIHTILSTVMDPRCGKLVRFGQSNLYPSIQILTFICISSLFVLPSKPSSLSISHLPPLSLCCLISPHLNTPS</sequence>
<dbReference type="AlphaFoldDB" id="A0AA86SZP7"/>
<gene>
    <name evidence="1" type="ORF">AYBTSS11_LOCUS18644</name>
</gene>
<name>A0AA86SZP7_9FABA</name>